<dbReference type="GO" id="GO:0016705">
    <property type="term" value="F:oxidoreductase activity, acting on paired donors, with incorporation or reduction of molecular oxygen"/>
    <property type="evidence" value="ECO:0007669"/>
    <property type="project" value="InterPro"/>
</dbReference>
<comment type="subcellular location">
    <subcellularLocation>
        <location evidence="2">Endoplasmic reticulum membrane</location>
    </subcellularLocation>
</comment>
<dbReference type="AlphaFoldDB" id="A0A4Y2BR73"/>
<dbReference type="EMBL" id="BGPR01000103">
    <property type="protein sequence ID" value="GBL94548.1"/>
    <property type="molecule type" value="Genomic_DNA"/>
</dbReference>
<evidence type="ECO:0000313" key="9">
    <source>
        <dbReference type="EMBL" id="GBL94548.1"/>
    </source>
</evidence>
<accession>A0A4Y2BR73</accession>
<gene>
    <name evidence="9" type="primary">CYP4V2_19</name>
    <name evidence="9" type="ORF">AVEN_235633_1</name>
</gene>
<reference evidence="9 10" key="1">
    <citation type="journal article" date="2019" name="Sci. Rep.">
        <title>Orb-weaving spider Araneus ventricosus genome elucidates the spidroin gene catalogue.</title>
        <authorList>
            <person name="Kono N."/>
            <person name="Nakamura H."/>
            <person name="Ohtoshi R."/>
            <person name="Moran D.A.P."/>
            <person name="Shinohara A."/>
            <person name="Yoshida Y."/>
            <person name="Fujiwara M."/>
            <person name="Mori M."/>
            <person name="Tomita M."/>
            <person name="Arakawa K."/>
        </authorList>
    </citation>
    <scope>NUCLEOTIDE SEQUENCE [LARGE SCALE GENOMIC DNA]</scope>
</reference>
<dbReference type="GO" id="GO:0004497">
    <property type="term" value="F:monooxygenase activity"/>
    <property type="evidence" value="ECO:0007669"/>
    <property type="project" value="UniProtKB-KW"/>
</dbReference>
<protein>
    <submittedName>
        <fullName evidence="9">Cytochrome P450 4V2</fullName>
    </submittedName>
</protein>
<dbReference type="Gene3D" id="1.10.630.10">
    <property type="entry name" value="Cytochrome P450"/>
    <property type="match status" value="1"/>
</dbReference>
<evidence type="ECO:0000256" key="5">
    <source>
        <dbReference type="ARBA" id="ARBA00022824"/>
    </source>
</evidence>
<keyword evidence="8" id="KW-0472">Membrane</keyword>
<keyword evidence="10" id="KW-1185">Reference proteome</keyword>
<evidence type="ECO:0000256" key="8">
    <source>
        <dbReference type="ARBA" id="ARBA00023136"/>
    </source>
</evidence>
<dbReference type="SUPFAM" id="SSF48264">
    <property type="entry name" value="Cytochrome P450"/>
    <property type="match status" value="1"/>
</dbReference>
<evidence type="ECO:0000256" key="6">
    <source>
        <dbReference type="ARBA" id="ARBA00023004"/>
    </source>
</evidence>
<proteinExistence type="inferred from homology"/>
<evidence type="ECO:0000256" key="4">
    <source>
        <dbReference type="ARBA" id="ARBA00022617"/>
    </source>
</evidence>
<evidence type="ECO:0000256" key="2">
    <source>
        <dbReference type="ARBA" id="ARBA00004586"/>
    </source>
</evidence>
<dbReference type="GO" id="GO:0005789">
    <property type="term" value="C:endoplasmic reticulum membrane"/>
    <property type="evidence" value="ECO:0007669"/>
    <property type="project" value="UniProtKB-SubCell"/>
</dbReference>
<evidence type="ECO:0000256" key="7">
    <source>
        <dbReference type="ARBA" id="ARBA00023033"/>
    </source>
</evidence>
<evidence type="ECO:0000256" key="3">
    <source>
        <dbReference type="ARBA" id="ARBA00010617"/>
    </source>
</evidence>
<dbReference type="InterPro" id="IPR002401">
    <property type="entry name" value="Cyt_P450_E_grp-I"/>
</dbReference>
<comment type="similarity">
    <text evidence="3">Belongs to the cytochrome P450 family.</text>
</comment>
<organism evidence="9 10">
    <name type="scientific">Araneus ventricosus</name>
    <name type="common">Orbweaver spider</name>
    <name type="synonym">Epeira ventricosa</name>
    <dbReference type="NCBI Taxonomy" id="182803"/>
    <lineage>
        <taxon>Eukaryota</taxon>
        <taxon>Metazoa</taxon>
        <taxon>Ecdysozoa</taxon>
        <taxon>Arthropoda</taxon>
        <taxon>Chelicerata</taxon>
        <taxon>Arachnida</taxon>
        <taxon>Araneae</taxon>
        <taxon>Araneomorphae</taxon>
        <taxon>Entelegynae</taxon>
        <taxon>Araneoidea</taxon>
        <taxon>Araneidae</taxon>
        <taxon>Araneus</taxon>
    </lineage>
</organism>
<evidence type="ECO:0000256" key="1">
    <source>
        <dbReference type="ARBA" id="ARBA00001971"/>
    </source>
</evidence>
<keyword evidence="5" id="KW-0256">Endoplasmic reticulum</keyword>
<sequence length="111" mass="12722">MHERKERYFASGSKLQKGKRQALLDVLLQLQWDTNQLSEEDVLDEVNSFVLAGTDTTAVTVTWALYMIGLFPEIQAKIHEELDRVFGGDIDKEATEDDLNQLFYLDCVLKV</sequence>
<dbReference type="Proteomes" id="UP000499080">
    <property type="component" value="Unassembled WGS sequence"/>
</dbReference>
<dbReference type="PANTHER" id="PTHR24291:SF189">
    <property type="entry name" value="CYTOCHROME P450 4C3-RELATED"/>
    <property type="match status" value="1"/>
</dbReference>
<keyword evidence="7" id="KW-0503">Monooxygenase</keyword>
<keyword evidence="7" id="KW-0560">Oxidoreductase</keyword>
<dbReference type="OrthoDB" id="6420458at2759"/>
<name>A0A4Y2BR73_ARAVE</name>
<comment type="caution">
    <text evidence="9">The sequence shown here is derived from an EMBL/GenBank/DDBJ whole genome shotgun (WGS) entry which is preliminary data.</text>
</comment>
<keyword evidence="4" id="KW-0349">Heme</keyword>
<dbReference type="PRINTS" id="PR00463">
    <property type="entry name" value="EP450I"/>
</dbReference>
<dbReference type="Pfam" id="PF00067">
    <property type="entry name" value="p450"/>
    <property type="match status" value="1"/>
</dbReference>
<dbReference type="PANTHER" id="PTHR24291">
    <property type="entry name" value="CYTOCHROME P450 FAMILY 4"/>
    <property type="match status" value="1"/>
</dbReference>
<dbReference type="InterPro" id="IPR001128">
    <property type="entry name" value="Cyt_P450"/>
</dbReference>
<dbReference type="InterPro" id="IPR036396">
    <property type="entry name" value="Cyt_P450_sf"/>
</dbReference>
<keyword evidence="4" id="KW-0479">Metal-binding</keyword>
<dbReference type="GO" id="GO:0020037">
    <property type="term" value="F:heme binding"/>
    <property type="evidence" value="ECO:0007669"/>
    <property type="project" value="InterPro"/>
</dbReference>
<comment type="cofactor">
    <cofactor evidence="1">
        <name>heme</name>
        <dbReference type="ChEBI" id="CHEBI:30413"/>
    </cofactor>
</comment>
<evidence type="ECO:0000313" key="10">
    <source>
        <dbReference type="Proteomes" id="UP000499080"/>
    </source>
</evidence>
<dbReference type="GO" id="GO:0005506">
    <property type="term" value="F:iron ion binding"/>
    <property type="evidence" value="ECO:0007669"/>
    <property type="project" value="InterPro"/>
</dbReference>
<keyword evidence="6" id="KW-0408">Iron</keyword>
<dbReference type="InterPro" id="IPR050196">
    <property type="entry name" value="Cytochrome_P450_Monoox"/>
</dbReference>